<name>A0ABU6UQJ2_9FABA</name>
<protein>
    <submittedName>
        <fullName evidence="2">Uncharacterized protein</fullName>
    </submittedName>
</protein>
<evidence type="ECO:0000256" key="1">
    <source>
        <dbReference type="SAM" id="MobiDB-lite"/>
    </source>
</evidence>
<accession>A0ABU6UQJ2</accession>
<dbReference type="EMBL" id="JASCZI010121462">
    <property type="protein sequence ID" value="MED6161853.1"/>
    <property type="molecule type" value="Genomic_DNA"/>
</dbReference>
<evidence type="ECO:0000313" key="3">
    <source>
        <dbReference type="Proteomes" id="UP001341840"/>
    </source>
</evidence>
<gene>
    <name evidence="2" type="ORF">PIB30_064678</name>
</gene>
<keyword evidence="3" id="KW-1185">Reference proteome</keyword>
<sequence length="81" mass="8969">MSGRFSRATSDDGKNGAEELTNGKTSVITTYGLPHITKECEPWISCMIVALNVGRNDWSYSACVLGLDVLRRFKVEVMARD</sequence>
<organism evidence="2 3">
    <name type="scientific">Stylosanthes scabra</name>
    <dbReference type="NCBI Taxonomy" id="79078"/>
    <lineage>
        <taxon>Eukaryota</taxon>
        <taxon>Viridiplantae</taxon>
        <taxon>Streptophyta</taxon>
        <taxon>Embryophyta</taxon>
        <taxon>Tracheophyta</taxon>
        <taxon>Spermatophyta</taxon>
        <taxon>Magnoliopsida</taxon>
        <taxon>eudicotyledons</taxon>
        <taxon>Gunneridae</taxon>
        <taxon>Pentapetalae</taxon>
        <taxon>rosids</taxon>
        <taxon>fabids</taxon>
        <taxon>Fabales</taxon>
        <taxon>Fabaceae</taxon>
        <taxon>Papilionoideae</taxon>
        <taxon>50 kb inversion clade</taxon>
        <taxon>dalbergioids sensu lato</taxon>
        <taxon>Dalbergieae</taxon>
        <taxon>Pterocarpus clade</taxon>
        <taxon>Stylosanthes</taxon>
    </lineage>
</organism>
<feature type="region of interest" description="Disordered" evidence="1">
    <location>
        <begin position="1"/>
        <end position="20"/>
    </location>
</feature>
<comment type="caution">
    <text evidence="2">The sequence shown here is derived from an EMBL/GenBank/DDBJ whole genome shotgun (WGS) entry which is preliminary data.</text>
</comment>
<dbReference type="Proteomes" id="UP001341840">
    <property type="component" value="Unassembled WGS sequence"/>
</dbReference>
<evidence type="ECO:0000313" key="2">
    <source>
        <dbReference type="EMBL" id="MED6161853.1"/>
    </source>
</evidence>
<proteinExistence type="predicted"/>
<reference evidence="2 3" key="1">
    <citation type="journal article" date="2023" name="Plants (Basel)">
        <title>Bridging the Gap: Combining Genomics and Transcriptomics Approaches to Understand Stylosanthes scabra, an Orphan Legume from the Brazilian Caatinga.</title>
        <authorList>
            <person name="Ferreira-Neto J.R.C."/>
            <person name="da Silva M.D."/>
            <person name="Binneck E."/>
            <person name="de Melo N.F."/>
            <person name="da Silva R.H."/>
            <person name="de Melo A.L.T.M."/>
            <person name="Pandolfi V."/>
            <person name="Bustamante F.O."/>
            <person name="Brasileiro-Vidal A.C."/>
            <person name="Benko-Iseppon A.M."/>
        </authorList>
    </citation>
    <scope>NUCLEOTIDE SEQUENCE [LARGE SCALE GENOMIC DNA]</scope>
    <source>
        <tissue evidence="2">Leaves</tissue>
    </source>
</reference>